<dbReference type="RefSeq" id="WP_307327079.1">
    <property type="nucleotide sequence ID" value="NZ_JAUSUG010000013.1"/>
</dbReference>
<evidence type="ECO:0000256" key="2">
    <source>
        <dbReference type="SAM" id="Phobius"/>
    </source>
</evidence>
<dbReference type="PANTHER" id="PTHR43833">
    <property type="entry name" value="POTASSIUM CHANNEL PROTEIN 2-RELATED-RELATED"/>
    <property type="match status" value="1"/>
</dbReference>
<evidence type="ECO:0000256" key="1">
    <source>
        <dbReference type="ARBA" id="ARBA00004651"/>
    </source>
</evidence>
<gene>
    <name evidence="4" type="ORF">J2S74_003239</name>
</gene>
<reference evidence="4 5" key="1">
    <citation type="submission" date="2023-07" db="EMBL/GenBank/DDBJ databases">
        <title>Genomic Encyclopedia of Type Strains, Phase IV (KMG-IV): sequencing the most valuable type-strain genomes for metagenomic binning, comparative biology and taxonomic classification.</title>
        <authorList>
            <person name="Goeker M."/>
        </authorList>
    </citation>
    <scope>NUCLEOTIDE SEQUENCE [LARGE SCALE GENOMIC DNA]</scope>
    <source>
        <strain evidence="4 5">DSM 9768</strain>
    </source>
</reference>
<keyword evidence="4" id="KW-0406">Ion transport</keyword>
<comment type="caution">
    <text evidence="4">The sequence shown here is derived from an EMBL/GenBank/DDBJ whole genome shotgun (WGS) entry which is preliminary data.</text>
</comment>
<proteinExistence type="predicted"/>
<dbReference type="SUPFAM" id="SSF51735">
    <property type="entry name" value="NAD(P)-binding Rossmann-fold domains"/>
    <property type="match status" value="1"/>
</dbReference>
<protein>
    <submittedName>
        <fullName evidence="4">Voltage-gated potassium channel</fullName>
    </submittedName>
</protein>
<dbReference type="InterPro" id="IPR013099">
    <property type="entry name" value="K_chnl_dom"/>
</dbReference>
<dbReference type="Pfam" id="PF07885">
    <property type="entry name" value="Ion_trans_2"/>
    <property type="match status" value="1"/>
</dbReference>
<keyword evidence="2" id="KW-0472">Membrane</keyword>
<evidence type="ECO:0000313" key="5">
    <source>
        <dbReference type="Proteomes" id="UP001230005"/>
    </source>
</evidence>
<dbReference type="EMBL" id="JAUSUG010000013">
    <property type="protein sequence ID" value="MDQ0255855.1"/>
    <property type="molecule type" value="Genomic_DNA"/>
</dbReference>
<accession>A0ABT9ZX94</accession>
<dbReference type="PRINTS" id="PR00169">
    <property type="entry name" value="KCHANNEL"/>
</dbReference>
<organism evidence="4 5">
    <name type="scientific">Evansella vedderi</name>
    <dbReference type="NCBI Taxonomy" id="38282"/>
    <lineage>
        <taxon>Bacteria</taxon>
        <taxon>Bacillati</taxon>
        <taxon>Bacillota</taxon>
        <taxon>Bacilli</taxon>
        <taxon>Bacillales</taxon>
        <taxon>Bacillaceae</taxon>
        <taxon>Evansella</taxon>
    </lineage>
</organism>
<dbReference type="InterPro" id="IPR003148">
    <property type="entry name" value="RCK_N"/>
</dbReference>
<dbReference type="Gene3D" id="1.10.287.70">
    <property type="match status" value="1"/>
</dbReference>
<evidence type="ECO:0000313" key="4">
    <source>
        <dbReference type="EMBL" id="MDQ0255855.1"/>
    </source>
</evidence>
<feature type="transmembrane region" description="Helical" evidence="2">
    <location>
        <begin position="74"/>
        <end position="95"/>
    </location>
</feature>
<feature type="domain" description="RCK N-terminal" evidence="3">
    <location>
        <begin position="115"/>
        <end position="239"/>
    </location>
</feature>
<keyword evidence="2" id="KW-0812">Transmembrane</keyword>
<keyword evidence="4" id="KW-0407">Ion channel</keyword>
<dbReference type="Proteomes" id="UP001230005">
    <property type="component" value="Unassembled WGS sequence"/>
</dbReference>
<name>A0ABT9ZX94_9BACI</name>
<keyword evidence="5" id="KW-1185">Reference proteome</keyword>
<keyword evidence="4" id="KW-0813">Transport</keyword>
<dbReference type="InterPro" id="IPR036291">
    <property type="entry name" value="NAD(P)-bd_dom_sf"/>
</dbReference>
<evidence type="ECO:0000259" key="3">
    <source>
        <dbReference type="PROSITE" id="PS51201"/>
    </source>
</evidence>
<dbReference type="PROSITE" id="PS51201">
    <property type="entry name" value="RCK_N"/>
    <property type="match status" value="1"/>
</dbReference>
<feature type="transmembrane region" description="Helical" evidence="2">
    <location>
        <begin position="20"/>
        <end position="38"/>
    </location>
</feature>
<dbReference type="Pfam" id="PF02254">
    <property type="entry name" value="TrkA_N"/>
    <property type="match status" value="1"/>
</dbReference>
<dbReference type="InterPro" id="IPR050721">
    <property type="entry name" value="Trk_Ktr_HKT_K-transport"/>
</dbReference>
<sequence length="333" mass="37680">MFRFEFIVQSYSKFHGLLRMTGIVLFFIFLVGYIIHFIEPGAFPTFFDGVWWAIVTISTVGYGDFVPESVIGRILGMLLIISGIALFSFFISNLASSTVLARQDREKGGTSYHKSGHYIIVGWNERSQQLIKEIRKINSHTKLILIDESLQERPEECPNVVFVKGSPTIDETFIRANAKEAHTVIITANLHINEKVADANSVLTLLTVKGIQPAIYSIVELVTPNQIKNAERAGADEIIQSSNYLSLLMINGILYHGMTDVISQMLRHEKQDQLSFEPLRSELVNESFKKAIEECQTEDRFLIGIRRDNETILHPNKGSSLLKGDILIFFNRI</sequence>
<dbReference type="PANTHER" id="PTHR43833:SF9">
    <property type="entry name" value="POTASSIUM CHANNEL PROTEIN YUGO-RELATED"/>
    <property type="match status" value="1"/>
</dbReference>
<dbReference type="SUPFAM" id="SSF81324">
    <property type="entry name" value="Voltage-gated potassium channels"/>
    <property type="match status" value="1"/>
</dbReference>
<dbReference type="Gene3D" id="3.40.50.720">
    <property type="entry name" value="NAD(P)-binding Rossmann-like Domain"/>
    <property type="match status" value="1"/>
</dbReference>
<comment type="subcellular location">
    <subcellularLocation>
        <location evidence="1">Cell membrane</location>
        <topology evidence="1">Multi-pass membrane protein</topology>
    </subcellularLocation>
</comment>
<keyword evidence="2" id="KW-1133">Transmembrane helix</keyword>
<dbReference type="GO" id="GO:0034220">
    <property type="term" value="P:monoatomic ion transmembrane transport"/>
    <property type="evidence" value="ECO:0007669"/>
    <property type="project" value="UniProtKB-KW"/>
</dbReference>